<evidence type="ECO:0008006" key="4">
    <source>
        <dbReference type="Google" id="ProtNLM"/>
    </source>
</evidence>
<evidence type="ECO:0000256" key="1">
    <source>
        <dbReference type="SAM" id="SignalP"/>
    </source>
</evidence>
<accession>A0A2S4UHQ2</accession>
<comment type="caution">
    <text evidence="2">The sequence shown here is derived from an EMBL/GenBank/DDBJ whole genome shotgun (WGS) entry which is preliminary data.</text>
</comment>
<dbReference type="VEuPathDB" id="FungiDB:PSHT_14957"/>
<dbReference type="EMBL" id="PKSM01000357">
    <property type="protein sequence ID" value="POV96789.1"/>
    <property type="molecule type" value="Genomic_DNA"/>
</dbReference>
<reference evidence="3" key="2">
    <citation type="journal article" date="2018" name="BMC Genomics">
        <title>Genomic insights into host adaptation between the wheat stripe rust pathogen (Puccinia striiformis f. sp. tritici) and the barley stripe rust pathogen (Puccinia striiformis f. sp. hordei).</title>
        <authorList>
            <person name="Xia C."/>
            <person name="Wang M."/>
            <person name="Yin C."/>
            <person name="Cornejo O.E."/>
            <person name="Hulbert S.H."/>
            <person name="Chen X."/>
        </authorList>
    </citation>
    <scope>NUCLEOTIDE SEQUENCE [LARGE SCALE GENOMIC DNA]</scope>
    <source>
        <strain evidence="3">93TX-2</strain>
    </source>
</reference>
<name>A0A2S4UHQ2_9BASI</name>
<keyword evidence="1" id="KW-0732">Signal</keyword>
<sequence>MYGRPGVDYLLLLISSPLVIVATLPPNENDYITKICQESLAGRPCSGGPPERKYLLYSADDWASRCSISCYFVEHFIENTHCNQVGDYHSERTTLVTDQPKQATAI</sequence>
<organism evidence="2 3">
    <name type="scientific">Puccinia striiformis</name>
    <dbReference type="NCBI Taxonomy" id="27350"/>
    <lineage>
        <taxon>Eukaryota</taxon>
        <taxon>Fungi</taxon>
        <taxon>Dikarya</taxon>
        <taxon>Basidiomycota</taxon>
        <taxon>Pucciniomycotina</taxon>
        <taxon>Pucciniomycetes</taxon>
        <taxon>Pucciniales</taxon>
        <taxon>Pucciniaceae</taxon>
        <taxon>Puccinia</taxon>
    </lineage>
</organism>
<reference evidence="3" key="3">
    <citation type="journal article" date="2018" name="Mol. Plant Microbe Interact.">
        <title>Genome sequence resources for the wheat stripe rust pathogen (Puccinia striiformis f. sp. tritici) and the barley stripe rust pathogen (Puccinia striiformis f. sp. hordei).</title>
        <authorList>
            <person name="Xia C."/>
            <person name="Wang M."/>
            <person name="Yin C."/>
            <person name="Cornejo O.E."/>
            <person name="Hulbert S.H."/>
            <person name="Chen X."/>
        </authorList>
    </citation>
    <scope>NUCLEOTIDE SEQUENCE [LARGE SCALE GENOMIC DNA]</scope>
    <source>
        <strain evidence="3">93TX-2</strain>
    </source>
</reference>
<gene>
    <name evidence="2" type="ORF">PSHT_14957</name>
</gene>
<feature type="signal peptide" evidence="1">
    <location>
        <begin position="1"/>
        <end position="22"/>
    </location>
</feature>
<dbReference type="Proteomes" id="UP000238274">
    <property type="component" value="Unassembled WGS sequence"/>
</dbReference>
<evidence type="ECO:0000313" key="3">
    <source>
        <dbReference type="Proteomes" id="UP000238274"/>
    </source>
</evidence>
<protein>
    <recommendedName>
        <fullName evidence="4">Secreted protein</fullName>
    </recommendedName>
</protein>
<feature type="chain" id="PRO_5015702906" description="Secreted protein" evidence="1">
    <location>
        <begin position="23"/>
        <end position="106"/>
    </location>
</feature>
<dbReference type="AlphaFoldDB" id="A0A2S4UHQ2"/>
<keyword evidence="3" id="KW-1185">Reference proteome</keyword>
<proteinExistence type="predicted"/>
<reference evidence="2 3" key="1">
    <citation type="submission" date="2017-12" db="EMBL/GenBank/DDBJ databases">
        <title>Gene loss provides genomic basis for host adaptation in cereal stripe rust fungi.</title>
        <authorList>
            <person name="Xia C."/>
        </authorList>
    </citation>
    <scope>NUCLEOTIDE SEQUENCE [LARGE SCALE GENOMIC DNA]</scope>
    <source>
        <strain evidence="2 3">93TX-2</strain>
    </source>
</reference>
<evidence type="ECO:0000313" key="2">
    <source>
        <dbReference type="EMBL" id="POV96789.1"/>
    </source>
</evidence>